<dbReference type="Gene3D" id="3.40.50.300">
    <property type="entry name" value="P-loop containing nucleotide triphosphate hydrolases"/>
    <property type="match status" value="1"/>
</dbReference>
<dbReference type="InterPro" id="IPR029016">
    <property type="entry name" value="GAF-like_dom_sf"/>
</dbReference>
<dbReference type="PANTHER" id="PTHR43642:SF1">
    <property type="entry name" value="HYBRID SIGNAL TRANSDUCTION HISTIDINE KINASE G"/>
    <property type="match status" value="1"/>
</dbReference>
<evidence type="ECO:0000256" key="2">
    <source>
        <dbReference type="ARBA" id="ARBA00012438"/>
    </source>
</evidence>
<dbReference type="SMART" id="SM00388">
    <property type="entry name" value="HisKA"/>
    <property type="match status" value="1"/>
</dbReference>
<evidence type="ECO:0000256" key="4">
    <source>
        <dbReference type="ARBA" id="ARBA00022777"/>
    </source>
</evidence>
<evidence type="ECO:0000256" key="6">
    <source>
        <dbReference type="SAM" id="Coils"/>
    </source>
</evidence>
<dbReference type="InterPro" id="IPR041664">
    <property type="entry name" value="AAA_16"/>
</dbReference>
<dbReference type="PROSITE" id="PS50109">
    <property type="entry name" value="HIS_KIN"/>
    <property type="match status" value="1"/>
</dbReference>
<dbReference type="SUPFAM" id="SSF52540">
    <property type="entry name" value="P-loop containing nucleoside triphosphate hydrolases"/>
    <property type="match status" value="1"/>
</dbReference>
<dbReference type="Gene3D" id="1.10.510.10">
    <property type="entry name" value="Transferase(Phosphotransferase) domain 1"/>
    <property type="match status" value="1"/>
</dbReference>
<dbReference type="GO" id="GO:0000155">
    <property type="term" value="F:phosphorelay sensor kinase activity"/>
    <property type="evidence" value="ECO:0007669"/>
    <property type="project" value="InterPro"/>
</dbReference>
<dbReference type="Gene3D" id="3.30.565.10">
    <property type="entry name" value="Histidine kinase-like ATPase, C-terminal domain"/>
    <property type="match status" value="1"/>
</dbReference>
<dbReference type="InterPro" id="IPR003594">
    <property type="entry name" value="HATPase_dom"/>
</dbReference>
<dbReference type="SUPFAM" id="SSF56112">
    <property type="entry name" value="Protein kinase-like (PK-like)"/>
    <property type="match status" value="1"/>
</dbReference>
<keyword evidence="4" id="KW-0808">Transferase</keyword>
<dbReference type="InterPro" id="IPR003018">
    <property type="entry name" value="GAF"/>
</dbReference>
<name>A0A928Z943_9CYAN</name>
<dbReference type="EMBL" id="JADEXN010000181">
    <property type="protein sequence ID" value="MBE9041333.1"/>
    <property type="molecule type" value="Genomic_DNA"/>
</dbReference>
<dbReference type="CDD" id="cd00082">
    <property type="entry name" value="HisKA"/>
    <property type="match status" value="1"/>
</dbReference>
<keyword evidence="5" id="KW-0902">Two-component regulatory system</keyword>
<dbReference type="InterPro" id="IPR036890">
    <property type="entry name" value="HATPase_C_sf"/>
</dbReference>
<dbReference type="InterPro" id="IPR011009">
    <property type="entry name" value="Kinase-like_dom_sf"/>
</dbReference>
<evidence type="ECO:0000313" key="9">
    <source>
        <dbReference type="Proteomes" id="UP000621799"/>
    </source>
</evidence>
<dbReference type="InterPro" id="IPR003661">
    <property type="entry name" value="HisK_dim/P_dom"/>
</dbReference>
<reference evidence="8" key="1">
    <citation type="submission" date="2020-10" db="EMBL/GenBank/DDBJ databases">
        <authorList>
            <person name="Castelo-Branco R."/>
            <person name="Eusebio N."/>
            <person name="Adriana R."/>
            <person name="Vieira A."/>
            <person name="Brugerolle De Fraissinette N."/>
            <person name="Rezende De Castro R."/>
            <person name="Schneider M.P."/>
            <person name="Vasconcelos V."/>
            <person name="Leao P.N."/>
        </authorList>
    </citation>
    <scope>NUCLEOTIDE SEQUENCE</scope>
    <source>
        <strain evidence="8">LEGE 11467</strain>
    </source>
</reference>
<sequence length="1592" mass="177331">YELLAVELPFQSDDPMELVHSHIAKTPLGLGYKKDIPQMLASIVMKLMAKNAEERYQSALGLKHDLEKCLFQWKETGHIEPFELGERDICDRFIIPEKLYGREAEVTQLLEAFERVANGGVELMLVAGFSGIGKTAVVNEVHKPIVRQRGYFIKGKFDQFNRNIPFSAFVQAFRDLMGQLLSQSETQLAQWKTEILSVLGENAQVVIEVVPELERIIGIQPSVPELSGTAAQNRFNLLFGKFVRVFTTKEHPLVIFLDDLQWADSASLNLLKLLMEESERGYLLVLGAYRDNEVYPAHSLMLILDDIRKAGAIQNTLTLASLDELDVTYLVADTLLCSAKLAEPLSQLVYHKTQGNPFFATQFLQGLHAENHIAFEADAGYWQCDLTGVRQLALTNDVVEFMVGRLRKLPPQTQKVLQLAACIGNRFDLGTLAVVCECHQEEVAANLWKGLQESFIVPESQTYKFFQGDALVKKEDNTIAVDYRFVHDRIQQAAYSLLPESKRAAVHFSIGQLLVSHLSLEQRNKRIFEVVNHLNCGLDLISNPTEKQELLNFNVLAGQQAHLSTAYASALEYFLTAVNLLSKDAWTRHYDLAKSIHINVAKNAYLSGNLPQMETFLKTAFAQTGTLLDKIPLYEIKIQALASQHQLQEAIELGLDILGQLGLDFPEQPTPEDFAKGLQEVNTNLAGRPVQELILLPKMEDPVALAATLILLRLSAALMIAAPHLMPFAFFKMVSLSICKGNTAMSALGYATYGLILCSAVGDIDTGYQFGKLAVQVLEKFSGKGVQATTMTRINAGVSHWKESLRSTLPSLQETYQVALETGDLEYTAVSAQVYAYHLYFSGQELSQVDRELAAYSHAIVQIQHKTFLYCVKAYHQHTLNLLGRSADPIKLIGTAYDETIDLPDQYEANDAHGIAVAHLFKGIGCYFFYAYDEALDNFEKITPFLRSIAAFATGCALTFYESLTYLTIIDRHPITERTSWLEKVVANQEKLAHWANHAPMNYLHRYHLVEAERHRVLDEKLEAIEMYDRAISGAKANEYLQEEALANELAAKFYLEWGKEKIARTYTIEAYYCYARWGAKAKNDQLEATYPQLLAPIFQQQSNVDFDARLTWNSSKTITTQSSSQTSAALDFTAALKASQAISEELELDSLLSILMQVVIENAGADKGVLILSESGSWVVRAMTILNTNSEESRASQTSTLLSCSLEQSEEIPTTLIRNVSRTVELLVLNDVTADKTFAGDSYFTTRSPQSLMCTPIVRQGLVIGILYLENHLVKGSFTRDRVEVLNLLTAQAAISLENAQLYQQAQQTLANLKNAQLQLVQSEKMSALGNLVAGVAHEINNPVGFIAGNLQPARDYVQDLFGLIDLYQEKLPNPDEELEEEIAAIDLEFLRSDLPKLIGSMKEGTDRIGHISTSLRTFSRTDKEHKVPFNLHEGLDSTVLILKHRLKANEYRPAIEIVKQYGNLPEVQCFPGQLNQVFMNLIANAIDALDDGNAGRSFEEIAANPNRITISTEATSEEIIIRISDNGVGMPEDIKQRIFEQGFTTKGVGKGTGLGMAIARQIVEEKHGGTISCTSEPGIGTEFAIALSRN</sequence>
<organism evidence="8 9">
    <name type="scientific">Zarconia navalis LEGE 11467</name>
    <dbReference type="NCBI Taxonomy" id="1828826"/>
    <lineage>
        <taxon>Bacteria</taxon>
        <taxon>Bacillati</taxon>
        <taxon>Cyanobacteriota</taxon>
        <taxon>Cyanophyceae</taxon>
        <taxon>Oscillatoriophycideae</taxon>
        <taxon>Oscillatoriales</taxon>
        <taxon>Oscillatoriales incertae sedis</taxon>
        <taxon>Zarconia</taxon>
        <taxon>Zarconia navalis</taxon>
    </lineage>
</organism>
<evidence type="ECO:0000256" key="1">
    <source>
        <dbReference type="ARBA" id="ARBA00000085"/>
    </source>
</evidence>
<dbReference type="SUPFAM" id="SSF55874">
    <property type="entry name" value="ATPase domain of HSP90 chaperone/DNA topoisomerase II/histidine kinase"/>
    <property type="match status" value="1"/>
</dbReference>
<dbReference type="SMART" id="SM00387">
    <property type="entry name" value="HATPase_c"/>
    <property type="match status" value="1"/>
</dbReference>
<feature type="coiled-coil region" evidence="6">
    <location>
        <begin position="1300"/>
        <end position="1327"/>
    </location>
</feature>
<accession>A0A928Z943</accession>
<dbReference type="InterPro" id="IPR036097">
    <property type="entry name" value="HisK_dim/P_sf"/>
</dbReference>
<dbReference type="InterPro" id="IPR005467">
    <property type="entry name" value="His_kinase_dom"/>
</dbReference>
<keyword evidence="4" id="KW-0418">Kinase</keyword>
<evidence type="ECO:0000313" key="8">
    <source>
        <dbReference type="EMBL" id="MBE9041333.1"/>
    </source>
</evidence>
<dbReference type="PRINTS" id="PR00344">
    <property type="entry name" value="BCTRLSENSOR"/>
</dbReference>
<gene>
    <name evidence="8" type="ORF">IQ235_11130</name>
</gene>
<comment type="caution">
    <text evidence="8">The sequence shown here is derived from an EMBL/GenBank/DDBJ whole genome shotgun (WGS) entry which is preliminary data.</text>
</comment>
<dbReference type="Proteomes" id="UP000621799">
    <property type="component" value="Unassembled WGS sequence"/>
</dbReference>
<dbReference type="InterPro" id="IPR027417">
    <property type="entry name" value="P-loop_NTPase"/>
</dbReference>
<feature type="domain" description="Histidine kinase" evidence="7">
    <location>
        <begin position="1336"/>
        <end position="1592"/>
    </location>
</feature>
<keyword evidence="9" id="KW-1185">Reference proteome</keyword>
<dbReference type="SUPFAM" id="SSF47384">
    <property type="entry name" value="Homodimeric domain of signal transducing histidine kinase"/>
    <property type="match status" value="1"/>
</dbReference>
<protein>
    <recommendedName>
        <fullName evidence="2">histidine kinase</fullName>
        <ecNumber evidence="2">2.7.13.3</ecNumber>
    </recommendedName>
</protein>
<evidence type="ECO:0000256" key="3">
    <source>
        <dbReference type="ARBA" id="ARBA00022553"/>
    </source>
</evidence>
<dbReference type="SMART" id="SM00065">
    <property type="entry name" value="GAF"/>
    <property type="match status" value="1"/>
</dbReference>
<dbReference type="EC" id="2.7.13.3" evidence="2"/>
<dbReference type="Pfam" id="PF13191">
    <property type="entry name" value="AAA_16"/>
    <property type="match status" value="1"/>
</dbReference>
<comment type="catalytic activity">
    <reaction evidence="1">
        <text>ATP + protein L-histidine = ADP + protein N-phospho-L-histidine.</text>
        <dbReference type="EC" id="2.7.13.3"/>
    </reaction>
</comment>
<proteinExistence type="predicted"/>
<dbReference type="Gene3D" id="1.10.287.130">
    <property type="match status" value="1"/>
</dbReference>
<dbReference type="SUPFAM" id="SSF55781">
    <property type="entry name" value="GAF domain-like"/>
    <property type="match status" value="1"/>
</dbReference>
<dbReference type="InterPro" id="IPR053159">
    <property type="entry name" value="Hybrid_Histidine_Kinase"/>
</dbReference>
<dbReference type="PANTHER" id="PTHR43642">
    <property type="entry name" value="HYBRID SIGNAL TRANSDUCTION HISTIDINE KINASE G"/>
    <property type="match status" value="1"/>
</dbReference>
<evidence type="ECO:0000259" key="7">
    <source>
        <dbReference type="PROSITE" id="PS50109"/>
    </source>
</evidence>
<dbReference type="InterPro" id="IPR004358">
    <property type="entry name" value="Sig_transdc_His_kin-like_C"/>
</dbReference>
<keyword evidence="3" id="KW-0597">Phosphoprotein</keyword>
<keyword evidence="6" id="KW-0175">Coiled coil</keyword>
<feature type="non-terminal residue" evidence="8">
    <location>
        <position position="1"/>
    </location>
</feature>
<dbReference type="Pfam" id="PF02518">
    <property type="entry name" value="HATPase_c"/>
    <property type="match status" value="1"/>
</dbReference>
<dbReference type="Pfam" id="PF01590">
    <property type="entry name" value="GAF"/>
    <property type="match status" value="1"/>
</dbReference>
<evidence type="ECO:0000256" key="5">
    <source>
        <dbReference type="ARBA" id="ARBA00023012"/>
    </source>
</evidence>
<dbReference type="Gene3D" id="3.30.450.40">
    <property type="match status" value="1"/>
</dbReference>